<gene>
    <name evidence="4" type="ORF">ACJMK2_021802</name>
</gene>
<keyword evidence="1" id="KW-0812">Transmembrane</keyword>
<feature type="chain" id="PRO_5044880412" description="MAM domain-containing protein" evidence="2">
    <location>
        <begin position="20"/>
        <end position="284"/>
    </location>
</feature>
<evidence type="ECO:0000313" key="5">
    <source>
        <dbReference type="Proteomes" id="UP001634394"/>
    </source>
</evidence>
<feature type="non-terminal residue" evidence="4">
    <location>
        <position position="284"/>
    </location>
</feature>
<evidence type="ECO:0000313" key="4">
    <source>
        <dbReference type="EMBL" id="KAL3836369.1"/>
    </source>
</evidence>
<organism evidence="4 5">
    <name type="scientific">Sinanodonta woodiana</name>
    <name type="common">Chinese pond mussel</name>
    <name type="synonym">Anodonta woodiana</name>
    <dbReference type="NCBI Taxonomy" id="1069815"/>
    <lineage>
        <taxon>Eukaryota</taxon>
        <taxon>Metazoa</taxon>
        <taxon>Spiralia</taxon>
        <taxon>Lophotrochozoa</taxon>
        <taxon>Mollusca</taxon>
        <taxon>Bivalvia</taxon>
        <taxon>Autobranchia</taxon>
        <taxon>Heteroconchia</taxon>
        <taxon>Palaeoheterodonta</taxon>
        <taxon>Unionida</taxon>
        <taxon>Unionoidea</taxon>
        <taxon>Unionidae</taxon>
        <taxon>Unioninae</taxon>
        <taxon>Sinanodonta</taxon>
    </lineage>
</organism>
<accession>A0ABD3TH64</accession>
<protein>
    <recommendedName>
        <fullName evidence="3">MAM domain-containing protein</fullName>
    </recommendedName>
</protein>
<feature type="domain" description="MAM" evidence="3">
    <location>
        <begin position="22"/>
        <end position="194"/>
    </location>
</feature>
<reference evidence="4 5" key="1">
    <citation type="submission" date="2024-11" db="EMBL/GenBank/DDBJ databases">
        <title>Chromosome-level genome assembly of the freshwater bivalve Anodonta woodiana.</title>
        <authorList>
            <person name="Chen X."/>
        </authorList>
    </citation>
    <scope>NUCLEOTIDE SEQUENCE [LARGE SCALE GENOMIC DNA]</scope>
    <source>
        <strain evidence="4">MN2024</strain>
        <tissue evidence="4">Gills</tissue>
    </source>
</reference>
<evidence type="ECO:0000259" key="3">
    <source>
        <dbReference type="PROSITE" id="PS50060"/>
    </source>
</evidence>
<dbReference type="PROSITE" id="PS50060">
    <property type="entry name" value="MAM_2"/>
    <property type="match status" value="1"/>
</dbReference>
<proteinExistence type="predicted"/>
<feature type="transmembrane region" description="Helical" evidence="1">
    <location>
        <begin position="259"/>
        <end position="281"/>
    </location>
</feature>
<keyword evidence="5" id="KW-1185">Reference proteome</keyword>
<dbReference type="AlphaFoldDB" id="A0ABD3TH64"/>
<dbReference type="InterPro" id="IPR000998">
    <property type="entry name" value="MAM_dom"/>
</dbReference>
<dbReference type="EMBL" id="JBJQND010000018">
    <property type="protein sequence ID" value="KAL3836369.1"/>
    <property type="molecule type" value="Genomic_DNA"/>
</dbReference>
<keyword evidence="2" id="KW-0732">Signal</keyword>
<sequence>MMKLGMNIILFAAFIPAYANPVDCDVEYESCSWSVKGFVWISDNELNSTDGRNNIMHRKERNFLDGLCSWQKKESNVPAKVKNTVTELKSTNERSVLTAGFDICPGDKCLSFKYQMKDFKRECILIEVFSYDKISWSLVWKSQSQHQFHGWNEIDVTINVDKRSTIVILFQQGNCSNVTYYISSISLKNQSCTESTTTYITSCSTVLPTNSSKHTMTSNKTTKNYITTVFKLSSSDLATSTAVSSMNTSSHCASGMESISMVAVVVPVVAVVVVVVSLVLVEIC</sequence>
<keyword evidence="1" id="KW-1133">Transmembrane helix</keyword>
<evidence type="ECO:0000256" key="2">
    <source>
        <dbReference type="SAM" id="SignalP"/>
    </source>
</evidence>
<dbReference type="Proteomes" id="UP001634394">
    <property type="component" value="Unassembled WGS sequence"/>
</dbReference>
<feature type="signal peptide" evidence="2">
    <location>
        <begin position="1"/>
        <end position="19"/>
    </location>
</feature>
<keyword evidence="1" id="KW-0472">Membrane</keyword>
<evidence type="ECO:0000256" key="1">
    <source>
        <dbReference type="SAM" id="Phobius"/>
    </source>
</evidence>
<name>A0ABD3TH64_SINWO</name>
<comment type="caution">
    <text evidence="4">The sequence shown here is derived from an EMBL/GenBank/DDBJ whole genome shotgun (WGS) entry which is preliminary data.</text>
</comment>